<sequence length="384" mass="41965">MFLEVSAIQHFSSVNLNRDDANAIKTIHFGGYERQRVSSQCFKRAMRQHRAMEEARAGNESYRTKYVFGRMAELLELKDKDSKKHKALAEYLTALGLGKFEVPKKGKKKKVDEAAGESVADGQVLKTLFFTSDRELAQAAACLRENEFDVKAAAKAFQECYATLPIALDIALFGRMAASDVTLNVDAAVQVAHAVSTNEIVIEDDFFTAVDDLGSEERQGANMIGTTQVASPCFYRYACLSLDILKRNLGEAWETDRDRAVAGFVASFILASPTGKANSTAPHSVPDFVLVSVGENQPISLVNAFDQPVYADQHRGLAAGSVDALMTYLGKINRFYDWGSGRTAFLGGTVDIERPQAEEIGIKKVPALKALLEDAVTACREVGV</sequence>
<organism evidence="1 2">
    <name type="scientific">Acanthopleuribacter pedis</name>
    <dbReference type="NCBI Taxonomy" id="442870"/>
    <lineage>
        <taxon>Bacteria</taxon>
        <taxon>Pseudomonadati</taxon>
        <taxon>Acidobacteriota</taxon>
        <taxon>Holophagae</taxon>
        <taxon>Acanthopleuribacterales</taxon>
        <taxon>Acanthopleuribacteraceae</taxon>
        <taxon>Acanthopleuribacter</taxon>
    </lineage>
</organism>
<dbReference type="EMBL" id="JAFREP010000055">
    <property type="protein sequence ID" value="MBO1323265.1"/>
    <property type="molecule type" value="Genomic_DNA"/>
</dbReference>
<proteinExistence type="predicted"/>
<dbReference type="Proteomes" id="UP000664417">
    <property type="component" value="Unassembled WGS sequence"/>
</dbReference>
<comment type="caution">
    <text evidence="1">The sequence shown here is derived from an EMBL/GenBank/DDBJ whole genome shotgun (WGS) entry which is preliminary data.</text>
</comment>
<dbReference type="AlphaFoldDB" id="A0A8J7QJ10"/>
<protein>
    <submittedName>
        <fullName evidence="1">Type I-E CRISPR-associated protein Cas7/Cse4/CasC</fullName>
    </submittedName>
</protein>
<dbReference type="InterPro" id="IPR010148">
    <property type="entry name" value="CRISPR-assoc_prot_CT1975"/>
</dbReference>
<evidence type="ECO:0000313" key="2">
    <source>
        <dbReference type="Proteomes" id="UP000664417"/>
    </source>
</evidence>
<dbReference type="RefSeq" id="WP_207863358.1">
    <property type="nucleotide sequence ID" value="NZ_JAFREP010000055.1"/>
</dbReference>
<name>A0A8J7QJ10_9BACT</name>
<keyword evidence="2" id="KW-1185">Reference proteome</keyword>
<reference evidence="1" key="1">
    <citation type="submission" date="2021-03" db="EMBL/GenBank/DDBJ databases">
        <authorList>
            <person name="Wang G."/>
        </authorList>
    </citation>
    <scope>NUCLEOTIDE SEQUENCE</scope>
    <source>
        <strain evidence="1">KCTC 12899</strain>
    </source>
</reference>
<dbReference type="Pfam" id="PF09344">
    <property type="entry name" value="Cas_CT1975"/>
    <property type="match status" value="1"/>
</dbReference>
<gene>
    <name evidence="1" type="primary">cas7e</name>
    <name evidence="1" type="ORF">J3U88_32670</name>
</gene>
<accession>A0A8J7QJ10</accession>
<evidence type="ECO:0000313" key="1">
    <source>
        <dbReference type="EMBL" id="MBO1323265.1"/>
    </source>
</evidence>
<dbReference type="NCBIfam" id="TIGR01869">
    <property type="entry name" value="casC_Cse4"/>
    <property type="match status" value="1"/>
</dbReference>